<evidence type="ECO:0000256" key="16">
    <source>
        <dbReference type="PROSITE-ProRule" id="PRU00289"/>
    </source>
</evidence>
<feature type="coiled-coil region" evidence="17">
    <location>
        <begin position="200"/>
        <end position="227"/>
    </location>
</feature>
<dbReference type="InterPro" id="IPR025199">
    <property type="entry name" value="FtsK_4TM"/>
</dbReference>
<dbReference type="InterPro" id="IPR036388">
    <property type="entry name" value="WH-like_DNA-bd_sf"/>
</dbReference>
<evidence type="ECO:0000256" key="11">
    <source>
        <dbReference type="ARBA" id="ARBA00023125"/>
    </source>
</evidence>
<evidence type="ECO:0000313" key="21">
    <source>
        <dbReference type="EMBL" id="QYR53951.1"/>
    </source>
</evidence>
<dbReference type="SUPFAM" id="SSF52540">
    <property type="entry name" value="P-loop containing nucleoside triphosphate hydrolases"/>
    <property type="match status" value="1"/>
</dbReference>
<dbReference type="InterPro" id="IPR050206">
    <property type="entry name" value="FtsK/SpoIIIE/SftA"/>
</dbReference>
<evidence type="ECO:0000256" key="9">
    <source>
        <dbReference type="ARBA" id="ARBA00022840"/>
    </source>
</evidence>
<dbReference type="PROSITE" id="PS50901">
    <property type="entry name" value="FTSK"/>
    <property type="match status" value="1"/>
</dbReference>
<dbReference type="EMBL" id="CP080544">
    <property type="protein sequence ID" value="QYR53951.1"/>
    <property type="molecule type" value="Genomic_DNA"/>
</dbReference>
<evidence type="ECO:0000256" key="5">
    <source>
        <dbReference type="ARBA" id="ARBA00022618"/>
    </source>
</evidence>
<comment type="function">
    <text evidence="14">Essential cell division protein that coordinates cell division and chromosome segregation. The N-terminus is involved in assembly of the cell-division machinery. The C-terminus functions as a DNA motor that moves dsDNA in an ATP-dependent manner towards the dif recombination site, which is located within the replication terminus region. Translocation stops specifically at Xer-dif sites, where FtsK interacts with the Xer recombinase, allowing activation of chromosome unlinking by recombination. FtsK orienting polar sequences (KOPS) guide the direction of DNA translocation. FtsK can remove proteins from DNA as it translocates, but translocation stops specifically at XerCD-dif site, thereby preventing removal of XerC and XerD from dif.</text>
</comment>
<reference evidence="21 22" key="1">
    <citation type="submission" date="2021-08" db="EMBL/GenBank/DDBJ databases">
        <title>Lysobacter sp. strain CJ11 Genome sequencing and assembly.</title>
        <authorList>
            <person name="Kim I."/>
        </authorList>
    </citation>
    <scope>NUCLEOTIDE SEQUENCE [LARGE SCALE GENOMIC DNA]</scope>
    <source>
        <strain evidence="21 22">CJ11</strain>
    </source>
</reference>
<comment type="similarity">
    <text evidence="2">Belongs to the FtsK/SpoIIIE/SftA family.</text>
</comment>
<evidence type="ECO:0000256" key="7">
    <source>
        <dbReference type="ARBA" id="ARBA00022741"/>
    </source>
</evidence>
<evidence type="ECO:0000256" key="6">
    <source>
        <dbReference type="ARBA" id="ARBA00022692"/>
    </source>
</evidence>
<dbReference type="InterPro" id="IPR002543">
    <property type="entry name" value="FtsK_dom"/>
</dbReference>
<proteinExistence type="inferred from homology"/>
<keyword evidence="17" id="KW-0175">Coiled coil</keyword>
<evidence type="ECO:0000256" key="13">
    <source>
        <dbReference type="ARBA" id="ARBA00023306"/>
    </source>
</evidence>
<evidence type="ECO:0000256" key="15">
    <source>
        <dbReference type="ARBA" id="ARBA00025923"/>
    </source>
</evidence>
<feature type="region of interest" description="Disordered" evidence="18">
    <location>
        <begin position="738"/>
        <end position="758"/>
    </location>
</feature>
<feature type="transmembrane region" description="Helical" evidence="19">
    <location>
        <begin position="51"/>
        <end position="82"/>
    </location>
</feature>
<sequence length="758" mass="82193">MMRDLSMIAIAPVLLYLFASLFTYSSADPGWSTGGSLGVTGELHNAGGRVGAYLSSILIFLFGYVAWLIPIVLGAVCWLVLFKTDSDGDGEPDIGAAFRLIGIFAFIIAAVGILHVRIGSVENFSAQAGGILGELVGRSLTKGFGTVGSMLFLLTLLMVSMTMATGLSWFKVMDWIGGWIMKIPGVFREKQKQAVQWQEARQMREVREEARKQDTELRAKREKVKIEPPAAPVVEKSERAKRDQQIPLFTGGDPGAVPPLALLDDPKPQPKGYDEDTLETLSRQIEYKLKDFRIDAQVVGAYPGPVITRFEIEPAPGVKVSQISSLDKDIARGLSVKSVRVVDVIPGKSVIGLEIPNVRREMIYLSELLRSKEYDKSASPLTLALGKDIAGHPTVADLARMPHLLVAGTTGSGKSVAVNAMVLSLLFKASAKDVRMLMIDPKMLELSVYQGIPHLLAPVVTDMKEAANGLRWCVGEMERRYKLMSAVGVRNLAGFNKKVKDAADAGQPIMDPLFKPSGMPDEVPSALEPLPYIVVFIDEFADMMMIVGKKVEELIARLAQKARAAGIHLILATQRPSVDVITGLIKANIPTRIAFQVSSKIDSRTILDQSGAETLLGHGDMLYMPPGTSLPERIHGAFVSDEEVHRVVEHLKAGGGQPDYIEGVLEEVQTMYDGSSVGMSGLPEAATSGGDESDPLYDEAVRIVTETRRASISGVQRRLKIGYNRAARLVEAMEAAGVVTPPEHNGDRTVLAPPPPRD</sequence>
<dbReference type="InterPro" id="IPR041027">
    <property type="entry name" value="FtsK_alpha"/>
</dbReference>
<keyword evidence="4" id="KW-1003">Cell membrane</keyword>
<feature type="transmembrane region" description="Helical" evidence="19">
    <location>
        <begin position="94"/>
        <end position="116"/>
    </location>
</feature>
<keyword evidence="22" id="KW-1185">Reference proteome</keyword>
<dbReference type="SMART" id="SM00382">
    <property type="entry name" value="AAA"/>
    <property type="match status" value="1"/>
</dbReference>
<evidence type="ECO:0000256" key="10">
    <source>
        <dbReference type="ARBA" id="ARBA00022989"/>
    </source>
</evidence>
<keyword evidence="11" id="KW-0238">DNA-binding</keyword>
<evidence type="ECO:0000256" key="18">
    <source>
        <dbReference type="SAM" id="MobiDB-lite"/>
    </source>
</evidence>
<dbReference type="Gene3D" id="3.30.980.40">
    <property type="match status" value="1"/>
</dbReference>
<dbReference type="Pfam" id="PF17854">
    <property type="entry name" value="FtsK_alpha"/>
    <property type="match status" value="1"/>
</dbReference>
<dbReference type="Pfam" id="PF09397">
    <property type="entry name" value="FtsK_gamma"/>
    <property type="match status" value="1"/>
</dbReference>
<evidence type="ECO:0000256" key="14">
    <source>
        <dbReference type="ARBA" id="ARBA00024784"/>
    </source>
</evidence>
<keyword evidence="8" id="KW-0159">Chromosome partition</keyword>
<evidence type="ECO:0000256" key="17">
    <source>
        <dbReference type="SAM" id="Coils"/>
    </source>
</evidence>
<dbReference type="Proteomes" id="UP000824755">
    <property type="component" value="Chromosome"/>
</dbReference>
<dbReference type="InterPro" id="IPR027417">
    <property type="entry name" value="P-loop_NTPase"/>
</dbReference>
<evidence type="ECO:0000256" key="8">
    <source>
        <dbReference type="ARBA" id="ARBA00022829"/>
    </source>
</evidence>
<evidence type="ECO:0000256" key="19">
    <source>
        <dbReference type="SAM" id="Phobius"/>
    </source>
</evidence>
<keyword evidence="12 19" id="KW-0472">Membrane</keyword>
<keyword evidence="13" id="KW-0131">Cell cycle</keyword>
<dbReference type="InterPro" id="IPR003593">
    <property type="entry name" value="AAA+_ATPase"/>
</dbReference>
<feature type="domain" description="FtsK" evidence="20">
    <location>
        <begin position="391"/>
        <end position="604"/>
    </location>
</feature>
<evidence type="ECO:0000256" key="1">
    <source>
        <dbReference type="ARBA" id="ARBA00004651"/>
    </source>
</evidence>
<feature type="binding site" evidence="16">
    <location>
        <begin position="408"/>
        <end position="415"/>
    </location>
    <ligand>
        <name>ATP</name>
        <dbReference type="ChEBI" id="CHEBI:30616"/>
    </ligand>
</feature>
<dbReference type="SUPFAM" id="SSF46785">
    <property type="entry name" value="Winged helix' DNA-binding domain"/>
    <property type="match status" value="1"/>
</dbReference>
<dbReference type="InterPro" id="IPR018541">
    <property type="entry name" value="Ftsk_gamma"/>
</dbReference>
<evidence type="ECO:0000256" key="12">
    <source>
        <dbReference type="ARBA" id="ARBA00023136"/>
    </source>
</evidence>
<name>A0ABX8WSY6_9GAMM</name>
<dbReference type="Pfam" id="PF01580">
    <property type="entry name" value="FtsK_SpoIIIE"/>
    <property type="match status" value="1"/>
</dbReference>
<organism evidence="21 22">
    <name type="scientific">Lysobacter soyae</name>
    <dbReference type="NCBI Taxonomy" id="2764185"/>
    <lineage>
        <taxon>Bacteria</taxon>
        <taxon>Pseudomonadati</taxon>
        <taxon>Pseudomonadota</taxon>
        <taxon>Gammaproteobacteria</taxon>
        <taxon>Lysobacterales</taxon>
        <taxon>Lysobacteraceae</taxon>
        <taxon>Lysobacter</taxon>
    </lineage>
</organism>
<keyword evidence="10 19" id="KW-1133">Transmembrane helix</keyword>
<dbReference type="PANTHER" id="PTHR22683:SF41">
    <property type="entry name" value="DNA TRANSLOCASE FTSK"/>
    <property type="match status" value="1"/>
</dbReference>
<feature type="transmembrane region" description="Helical" evidence="19">
    <location>
        <begin position="150"/>
        <end position="172"/>
    </location>
</feature>
<dbReference type="SMART" id="SM00843">
    <property type="entry name" value="Ftsk_gamma"/>
    <property type="match status" value="1"/>
</dbReference>
<dbReference type="Pfam" id="PF13491">
    <property type="entry name" value="FtsK_4TM"/>
    <property type="match status" value="1"/>
</dbReference>
<dbReference type="CDD" id="cd01127">
    <property type="entry name" value="TrwB_TraG_TraD_VirD4"/>
    <property type="match status" value="1"/>
</dbReference>
<dbReference type="PANTHER" id="PTHR22683">
    <property type="entry name" value="SPORULATION PROTEIN RELATED"/>
    <property type="match status" value="1"/>
</dbReference>
<dbReference type="InterPro" id="IPR036390">
    <property type="entry name" value="WH_DNA-bd_sf"/>
</dbReference>
<evidence type="ECO:0000256" key="3">
    <source>
        <dbReference type="ARBA" id="ARBA00020887"/>
    </source>
</evidence>
<keyword evidence="7 16" id="KW-0547">Nucleotide-binding</keyword>
<evidence type="ECO:0000259" key="20">
    <source>
        <dbReference type="PROSITE" id="PS50901"/>
    </source>
</evidence>
<comment type="subunit">
    <text evidence="15">Homohexamer. Forms a ring that surrounds DNA.</text>
</comment>
<keyword evidence="5" id="KW-0132">Cell division</keyword>
<evidence type="ECO:0000256" key="2">
    <source>
        <dbReference type="ARBA" id="ARBA00006474"/>
    </source>
</evidence>
<evidence type="ECO:0000256" key="4">
    <source>
        <dbReference type="ARBA" id="ARBA00022475"/>
    </source>
</evidence>
<evidence type="ECO:0000313" key="22">
    <source>
        <dbReference type="Proteomes" id="UP000824755"/>
    </source>
</evidence>
<dbReference type="Gene3D" id="1.10.10.10">
    <property type="entry name" value="Winged helix-like DNA-binding domain superfamily/Winged helix DNA-binding domain"/>
    <property type="match status" value="1"/>
</dbReference>
<comment type="subcellular location">
    <subcellularLocation>
        <location evidence="1">Cell membrane</location>
        <topology evidence="1">Multi-pass membrane protein</topology>
    </subcellularLocation>
</comment>
<keyword evidence="9 16" id="KW-0067">ATP-binding</keyword>
<gene>
    <name evidence="21" type="ORF">H8L67_05830</name>
</gene>
<dbReference type="Gene3D" id="3.40.50.300">
    <property type="entry name" value="P-loop containing nucleotide triphosphate hydrolases"/>
    <property type="match status" value="1"/>
</dbReference>
<protein>
    <recommendedName>
        <fullName evidence="3">DNA translocase FtsK</fullName>
    </recommendedName>
</protein>
<accession>A0ABX8WSY6</accession>
<keyword evidence="6 19" id="KW-0812">Transmembrane</keyword>